<dbReference type="Gene3D" id="1.10.3330.10">
    <property type="entry name" value="Oxo-4-hydroxy-4-carboxy-5-ureidoimidazoline decarboxylase"/>
    <property type="match status" value="1"/>
</dbReference>
<dbReference type="InterPro" id="IPR018020">
    <property type="entry name" value="OHCU_decarboxylase"/>
</dbReference>
<evidence type="ECO:0000259" key="7">
    <source>
        <dbReference type="Pfam" id="PF09349"/>
    </source>
</evidence>
<dbReference type="GO" id="GO:0006144">
    <property type="term" value="P:purine nucleobase metabolic process"/>
    <property type="evidence" value="ECO:0007669"/>
    <property type="project" value="UniProtKB-KW"/>
</dbReference>
<evidence type="ECO:0000313" key="9">
    <source>
        <dbReference type="Proteomes" id="UP000503313"/>
    </source>
</evidence>
<dbReference type="InterPro" id="IPR017580">
    <property type="entry name" value="OHCU_decarboxylase-1"/>
</dbReference>
<keyword evidence="9" id="KW-1185">Reference proteome</keyword>
<dbReference type="InterPro" id="IPR036778">
    <property type="entry name" value="OHCU_decarboxylase_sf"/>
</dbReference>
<dbReference type="GO" id="GO:0051997">
    <property type="term" value="F:2-oxo-4-hydroxy-4-carboxy-5-ureidoimidazoline decarboxylase activity"/>
    <property type="evidence" value="ECO:0007669"/>
    <property type="project" value="UniProtKB-EC"/>
</dbReference>
<dbReference type="Proteomes" id="UP000503313">
    <property type="component" value="Chromosome"/>
</dbReference>
<feature type="domain" description="Oxo-4-hydroxy-4-carboxy-5-ureidoimidazoline decarboxylase" evidence="7">
    <location>
        <begin position="11"/>
        <end position="167"/>
    </location>
</feature>
<dbReference type="SUPFAM" id="SSF158694">
    <property type="entry name" value="UraD-Like"/>
    <property type="match status" value="1"/>
</dbReference>
<sequence>MKKPYALANESKDKYLEVFKELYEHSPWVIQNVYEIVKSDKKFDDIEKFHALLCEEMLAANDFLRMNLIKAHPMLAGKEAQKGELTDFSTIEQKSAGLNSCTKEEIELFNKLNKNYFEKFNFPYILAVKGKNKEEIIEDFNTRLENSYEKEKQIALEQINKIALIRIKGIYGN</sequence>
<comment type="pathway">
    <text evidence="2">Purine metabolism; urate degradation; (S)-allantoin from urate: step 3/3.</text>
</comment>
<evidence type="ECO:0000256" key="3">
    <source>
        <dbReference type="ARBA" id="ARBA00012257"/>
    </source>
</evidence>
<keyword evidence="4" id="KW-0659">Purine metabolism</keyword>
<dbReference type="RefSeq" id="WP_129012031.1">
    <property type="nucleotide sequence ID" value="NZ_CP053835.1"/>
</dbReference>
<dbReference type="PANTHER" id="PTHR43466:SF1">
    <property type="entry name" value="2-OXO-4-HYDROXY-4-CARBOXY-5-UREIDOIMIDAZOLINE DECARBOXYLASE-RELATED"/>
    <property type="match status" value="1"/>
</dbReference>
<dbReference type="Pfam" id="PF09349">
    <property type="entry name" value="OHCU_decarbox"/>
    <property type="match status" value="1"/>
</dbReference>
<evidence type="ECO:0000256" key="4">
    <source>
        <dbReference type="ARBA" id="ARBA00022631"/>
    </source>
</evidence>
<organism evidence="8 9">
    <name type="scientific">Arcobacter defluvii</name>
    <dbReference type="NCBI Taxonomy" id="873191"/>
    <lineage>
        <taxon>Bacteria</taxon>
        <taxon>Pseudomonadati</taxon>
        <taxon>Campylobacterota</taxon>
        <taxon>Epsilonproteobacteria</taxon>
        <taxon>Campylobacterales</taxon>
        <taxon>Arcobacteraceae</taxon>
        <taxon>Arcobacter</taxon>
    </lineage>
</organism>
<dbReference type="GO" id="GO:0000255">
    <property type="term" value="P:allantoin metabolic process"/>
    <property type="evidence" value="ECO:0007669"/>
    <property type="project" value="InterPro"/>
</dbReference>
<evidence type="ECO:0000256" key="5">
    <source>
        <dbReference type="ARBA" id="ARBA00022793"/>
    </source>
</evidence>
<reference evidence="8 9" key="1">
    <citation type="submission" date="2020-05" db="EMBL/GenBank/DDBJ databases">
        <title>Complete genome sequencing of Campylobacter and Arcobacter type strains.</title>
        <authorList>
            <person name="Miller W.G."/>
            <person name="Yee E."/>
        </authorList>
    </citation>
    <scope>NUCLEOTIDE SEQUENCE [LARGE SCALE GENOMIC DNA]</scope>
    <source>
        <strain evidence="8 9">LMG 25694</strain>
    </source>
</reference>
<proteinExistence type="predicted"/>
<dbReference type="EMBL" id="CP053835">
    <property type="protein sequence ID" value="QKF77012.1"/>
    <property type="molecule type" value="Genomic_DNA"/>
</dbReference>
<protein>
    <recommendedName>
        <fullName evidence="3">2-oxo-4-hydroxy-4-carboxy-5-ureidoimidazoline decarboxylase</fullName>
        <ecNumber evidence="3">4.1.1.97</ecNumber>
    </recommendedName>
</protein>
<gene>
    <name evidence="8" type="primary">pucL</name>
    <name evidence="8" type="ORF">ADFLV_0971</name>
</gene>
<accession>A0AAE7BFZ0</accession>
<evidence type="ECO:0000256" key="1">
    <source>
        <dbReference type="ARBA" id="ARBA00001163"/>
    </source>
</evidence>
<dbReference type="NCBIfam" id="TIGR03164">
    <property type="entry name" value="UHCUDC"/>
    <property type="match status" value="1"/>
</dbReference>
<dbReference type="EC" id="4.1.1.97" evidence="3"/>
<dbReference type="KEGG" id="adz:ADFLV_0971"/>
<dbReference type="GO" id="GO:0019628">
    <property type="term" value="P:urate catabolic process"/>
    <property type="evidence" value="ECO:0007669"/>
    <property type="project" value="TreeGrafter"/>
</dbReference>
<evidence type="ECO:0000256" key="2">
    <source>
        <dbReference type="ARBA" id="ARBA00004754"/>
    </source>
</evidence>
<dbReference type="AlphaFoldDB" id="A0AAE7BFZ0"/>
<name>A0AAE7BFZ0_9BACT</name>
<dbReference type="PANTHER" id="PTHR43466">
    <property type="entry name" value="2-OXO-4-HYDROXY-4-CARBOXY-5-UREIDOIMIDAZOLINE DECARBOXYLASE-RELATED"/>
    <property type="match status" value="1"/>
</dbReference>
<comment type="catalytic activity">
    <reaction evidence="1">
        <text>5-hydroxy-2-oxo-4-ureido-2,5-dihydro-1H-imidazole-5-carboxylate + H(+) = (S)-allantoin + CO2</text>
        <dbReference type="Rhea" id="RHEA:26301"/>
        <dbReference type="ChEBI" id="CHEBI:15378"/>
        <dbReference type="ChEBI" id="CHEBI:15678"/>
        <dbReference type="ChEBI" id="CHEBI:16526"/>
        <dbReference type="ChEBI" id="CHEBI:58639"/>
        <dbReference type="EC" id="4.1.1.97"/>
    </reaction>
</comment>
<evidence type="ECO:0000313" key="8">
    <source>
        <dbReference type="EMBL" id="QKF77012.1"/>
    </source>
</evidence>
<keyword evidence="6 8" id="KW-0456">Lyase</keyword>
<keyword evidence="5" id="KW-0210">Decarboxylase</keyword>
<evidence type="ECO:0000256" key="6">
    <source>
        <dbReference type="ARBA" id="ARBA00023239"/>
    </source>
</evidence>